<evidence type="ECO:0000256" key="2">
    <source>
        <dbReference type="ARBA" id="ARBA00023002"/>
    </source>
</evidence>
<dbReference type="Gene3D" id="3.40.50.720">
    <property type="entry name" value="NAD(P)-binding Rossmann-like Domain"/>
    <property type="match status" value="1"/>
</dbReference>
<organism evidence="4 5">
    <name type="scientific">Blastochloris viridis</name>
    <name type="common">Rhodopseudomonas viridis</name>
    <dbReference type="NCBI Taxonomy" id="1079"/>
    <lineage>
        <taxon>Bacteria</taxon>
        <taxon>Pseudomonadati</taxon>
        <taxon>Pseudomonadota</taxon>
        <taxon>Alphaproteobacteria</taxon>
        <taxon>Hyphomicrobiales</taxon>
        <taxon>Blastochloridaceae</taxon>
        <taxon>Blastochloris</taxon>
    </lineage>
</organism>
<comment type="similarity">
    <text evidence="1">Belongs to the short-chain dehydrogenases/reductases (SDR) family.</text>
</comment>
<reference evidence="5" key="3">
    <citation type="journal article" date="2016" name="Genome Announc.">
        <title>Revised genome sequence of the purple photosynthetic bacterium Blastochloris viridis.</title>
        <authorList>
            <person name="Liu L.N."/>
            <person name="Faulkner M."/>
            <person name="Liu X."/>
            <person name="Huang F."/>
            <person name="Darby A.C."/>
            <person name="Hall N."/>
        </authorList>
    </citation>
    <scope>NUCLEOTIDE SEQUENCE [LARGE SCALE GENOMIC DNA]</scope>
    <source>
        <strain evidence="5">ATCC 19567 / DSM 133 / F</strain>
    </source>
</reference>
<dbReference type="InterPro" id="IPR002347">
    <property type="entry name" value="SDR_fam"/>
</dbReference>
<dbReference type="Proteomes" id="UP000065734">
    <property type="component" value="Chromosome I"/>
</dbReference>
<dbReference type="SUPFAM" id="SSF51735">
    <property type="entry name" value="NAD(P)-binding Rossmann-fold domains"/>
    <property type="match status" value="1"/>
</dbReference>
<dbReference type="PATRIC" id="fig|1079.6.peg.684"/>
<dbReference type="EC" id="1.-.-.-" evidence="4"/>
<evidence type="ECO:0000313" key="4">
    <source>
        <dbReference type="EMBL" id="CUU41118.1"/>
    </source>
</evidence>
<evidence type="ECO:0000256" key="1">
    <source>
        <dbReference type="ARBA" id="ARBA00006484"/>
    </source>
</evidence>
<dbReference type="PANTHER" id="PTHR42901">
    <property type="entry name" value="ALCOHOL DEHYDROGENASE"/>
    <property type="match status" value="1"/>
</dbReference>
<reference evidence="4" key="2">
    <citation type="submission" date="2015-11" db="EMBL/GenBank/DDBJ databases">
        <authorList>
            <person name="Zhang Y."/>
            <person name="Guo Z."/>
        </authorList>
    </citation>
    <scope>NUCLEOTIDE SEQUENCE</scope>
    <source>
        <strain evidence="4">1</strain>
    </source>
</reference>
<dbReference type="RefSeq" id="WP_055036412.1">
    <property type="nucleotide sequence ID" value="NZ_AP014854.2"/>
</dbReference>
<evidence type="ECO:0000313" key="5">
    <source>
        <dbReference type="Proteomes" id="UP000065734"/>
    </source>
</evidence>
<dbReference type="EMBL" id="AP014854">
    <property type="protein sequence ID" value="BAR98262.1"/>
    <property type="molecule type" value="Genomic_DNA"/>
</dbReference>
<dbReference type="PRINTS" id="PR00081">
    <property type="entry name" value="GDHRDH"/>
</dbReference>
<evidence type="ECO:0000313" key="3">
    <source>
        <dbReference type="EMBL" id="BAR98262.1"/>
    </source>
</evidence>
<proteinExistence type="inferred from homology"/>
<dbReference type="STRING" id="1079.BVIR_662"/>
<gene>
    <name evidence="4" type="primary">yciK</name>
    <name evidence="3" type="ORF">BV133_669</name>
    <name evidence="4" type="ORF">BVIRIDIS_01060</name>
</gene>
<name>A0A0H5B7V8_BLAVI</name>
<reference evidence="3" key="1">
    <citation type="journal article" date="2015" name="Genome Announc.">
        <title>Complete Genome Sequence of the Bacteriochlorophyll b-Producing Photosynthetic Bacterium Blastochloris viridis.</title>
        <authorList>
            <person name="Tsukatani Y."/>
            <person name="Hirose Y."/>
            <person name="Harada J."/>
            <person name="Misawa N."/>
            <person name="Mori K."/>
            <person name="Inoue K."/>
            <person name="Tamiaki H."/>
        </authorList>
    </citation>
    <scope>NUCLEOTIDE SEQUENCE [LARGE SCALE GENOMIC DNA]</scope>
    <source>
        <strain evidence="3">DSM 133</strain>
    </source>
</reference>
<accession>A0A0H5B7V8</accession>
<dbReference type="Pfam" id="PF00106">
    <property type="entry name" value="adh_short"/>
    <property type="match status" value="1"/>
</dbReference>
<dbReference type="InterPro" id="IPR036291">
    <property type="entry name" value="NAD(P)-bd_dom_sf"/>
</dbReference>
<keyword evidence="2 4" id="KW-0560">Oxidoreductase</keyword>
<dbReference type="GO" id="GO:0016491">
    <property type="term" value="F:oxidoreductase activity"/>
    <property type="evidence" value="ECO:0007669"/>
    <property type="project" value="UniProtKB-KW"/>
</dbReference>
<dbReference type="KEGG" id="bvr:BVIR_662"/>
<protein>
    <submittedName>
        <fullName evidence="4">Putative oxidoreductase yciK</fullName>
        <ecNumber evidence="4">1.-.-.-</ecNumber>
    </submittedName>
    <submittedName>
        <fullName evidence="3">Putative oxoacyl-(Acyl carrier protein) reductase</fullName>
    </submittedName>
</protein>
<dbReference type="EMBL" id="LN907867">
    <property type="protein sequence ID" value="CUU41118.1"/>
    <property type="molecule type" value="Genomic_DNA"/>
</dbReference>
<dbReference type="AlphaFoldDB" id="A0A0H5B7V8"/>
<keyword evidence="5" id="KW-1185">Reference proteome</keyword>
<dbReference type="PANTHER" id="PTHR42901:SF1">
    <property type="entry name" value="ALCOHOL DEHYDROGENASE"/>
    <property type="match status" value="1"/>
</dbReference>
<dbReference type="OrthoDB" id="9790785at2"/>
<sequence length="247" mass="26126">MDRPLAGRIALVTGASRGIGRATALALAKAGAHVIAVARTEGGLTELDDEIKASTGEGATLVPLDLKDGDGLDRLGAAIFQRWKKLDILVANAATLGPISPLAHVEVDHWDHLIAVNITATWRTIRAMDPLLRASDAGRVVLLSSGVAQSPRAYWGPYALTKAAVDCMGRTYAAEVATTPVKVNLFNPGPTRTKMRATAMPGEDPQTLPPPEAPAAKIVELCLPSFTESGRIYEYKTGTLKTFQPPA</sequence>